<keyword evidence="1" id="KW-0175">Coiled coil</keyword>
<evidence type="ECO:0000313" key="3">
    <source>
        <dbReference type="Proteomes" id="UP000189437"/>
    </source>
</evidence>
<keyword evidence="3" id="KW-1185">Reference proteome</keyword>
<accession>A0A1V3I7E0</accession>
<proteinExistence type="predicted"/>
<dbReference type="InterPro" id="IPR038338">
    <property type="entry name" value="PriC_sf"/>
</dbReference>
<feature type="coiled-coil region" evidence="1">
    <location>
        <begin position="118"/>
        <end position="185"/>
    </location>
</feature>
<dbReference type="STRING" id="1908258.BKK48_08025"/>
<dbReference type="AlphaFoldDB" id="A0A1V3I7E0"/>
<evidence type="ECO:0000256" key="1">
    <source>
        <dbReference type="SAM" id="Coils"/>
    </source>
</evidence>
<protein>
    <submittedName>
        <fullName evidence="2">Primosomal replication protein N</fullName>
    </submittedName>
</protein>
<dbReference type="Pfam" id="PF07445">
    <property type="entry name" value="PriC"/>
    <property type="match status" value="1"/>
</dbReference>
<dbReference type="Proteomes" id="UP000189437">
    <property type="component" value="Unassembled WGS sequence"/>
</dbReference>
<evidence type="ECO:0000313" key="2">
    <source>
        <dbReference type="EMBL" id="OOF35961.1"/>
    </source>
</evidence>
<dbReference type="EMBL" id="MLHH01000019">
    <property type="protein sequence ID" value="OOF35961.1"/>
    <property type="molecule type" value="Genomic_DNA"/>
</dbReference>
<gene>
    <name evidence="2" type="ORF">BKK48_08025</name>
</gene>
<comment type="caution">
    <text evidence="2">The sequence shown here is derived from an EMBL/GenBank/DDBJ whole genome shotgun (WGS) entry which is preliminary data.</text>
</comment>
<reference evidence="2 3" key="1">
    <citation type="submission" date="2016-10" db="EMBL/GenBank/DDBJ databases">
        <title>Rodentibacter gen. nov. and new species.</title>
        <authorList>
            <person name="Christensen H."/>
        </authorList>
    </citation>
    <scope>NUCLEOTIDE SEQUENCE [LARGE SCALE GENOMIC DNA]</scope>
    <source>
        <strain evidence="2 3">Ac69</strain>
    </source>
</reference>
<dbReference type="Gene3D" id="1.20.1270.340">
    <property type="match status" value="1"/>
</dbReference>
<organism evidence="2 3">
    <name type="scientific">Rodentibacter heidelbergensis</name>
    <dbReference type="NCBI Taxonomy" id="1908258"/>
    <lineage>
        <taxon>Bacteria</taxon>
        <taxon>Pseudomonadati</taxon>
        <taxon>Pseudomonadota</taxon>
        <taxon>Gammaproteobacteria</taxon>
        <taxon>Pasteurellales</taxon>
        <taxon>Pasteurellaceae</taxon>
        <taxon>Rodentibacter</taxon>
    </lineage>
</organism>
<sequence length="198" mass="23393">MAIQSLIDTLEQKVQQLQHTYSSRQEEKLFAQFDRTLFSEQGQTVSFYFSEIQQTLTKIKTLHSTNIHHYHFITEHLVKQCRVLSEALNRKNHRLSSSKPKISATPKASHAIHQLPPRERLEKYYEALEQLNHLYQQQRDIIRIATAPDTQQKAIGLAESYKRRRQKCQEAIDLLEEYLAFKEEQENRTISSDRTLQK</sequence>
<name>A0A1V3I7E0_9PAST</name>
<dbReference type="InterPro" id="IPR010890">
    <property type="entry name" value="PriC"/>
</dbReference>
<dbReference type="OrthoDB" id="5690040at2"/>
<dbReference type="RefSeq" id="WP_077427657.1">
    <property type="nucleotide sequence ID" value="NZ_MLHH01000019.1"/>
</dbReference>